<name>A0ACB5SJK2_9PEZI</name>
<proteinExistence type="predicted"/>
<evidence type="ECO:0000313" key="2">
    <source>
        <dbReference type="Proteomes" id="UP001165186"/>
    </source>
</evidence>
<reference evidence="1" key="1">
    <citation type="submission" date="2024-09" db="EMBL/GenBank/DDBJ databases">
        <title>Draft Genome Sequences of Neofusicoccum parvum.</title>
        <authorList>
            <person name="Ashida A."/>
            <person name="Camagna M."/>
            <person name="Tanaka A."/>
            <person name="Takemoto D."/>
        </authorList>
    </citation>
    <scope>NUCLEOTIDE SEQUENCE</scope>
    <source>
        <strain evidence="1">PPO83</strain>
    </source>
</reference>
<gene>
    <name evidence="1" type="primary">g1058</name>
    <name evidence="1" type="ORF">NpPPO83_00001058</name>
</gene>
<evidence type="ECO:0000313" key="1">
    <source>
        <dbReference type="EMBL" id="GME44398.1"/>
    </source>
</evidence>
<comment type="caution">
    <text evidence="1">The sequence shown here is derived from an EMBL/GenBank/DDBJ whole genome shotgun (WGS) entry which is preliminary data.</text>
</comment>
<sequence length="570" mass="61385">MAQQVPLGLYLWQRIAALGVSSIFGVPGDMNLELLDYINDVKELSWVGTANELGAAYAADGYCRVKQSPGVIVTTMGVGELSALNGVAGAYTEQVKLIHVVGTTGTAVQKKRAMIHHCLGPNPDHRVYEKISSHVRAAHCWLDDINTATAELDRVLRKCLEVSLPVYIFVPMDFVHQTVVPTSPPQPLDSPQPPVAATVIEAILSALYAARNPVVIVDCLVARHRAAPQARQLLDILRFPTFSTSMGKGIIDEPTPYFHGIYNGKVSHPGVAAAVEDASDLVLDLGPLLSDSNTGGHTRAIPPAKLVSLHPHGAVVRGQPFADAPIRAVLAALMAAVDPARLPEVPRPAIPSSPPPAGVAEVPDITQAWLWPRVGAFLRPGDVLLAESGTAQFGLPDAAFPERVTYVTQVYYGSIGFAVPAALGAAVARREQGGEGRVVLVVGDGSAQLTVQEVGTMVRAGFDNVLIFVINNGGYTIERAIHGPDEEYNDIAAWNWQLMLEFFGDKDGKERSREARTKEELEAILALPEYTAPKSIQVLEVHMGRMDIPWRLQTQIDLIRARMNPSGKSQ</sequence>
<accession>A0ACB5SJK2</accession>
<dbReference type="Proteomes" id="UP001165186">
    <property type="component" value="Unassembled WGS sequence"/>
</dbReference>
<dbReference type="EMBL" id="BSXG01000114">
    <property type="protein sequence ID" value="GME44398.1"/>
    <property type="molecule type" value="Genomic_DNA"/>
</dbReference>
<organism evidence="1 2">
    <name type="scientific">Neofusicoccum parvum</name>
    <dbReference type="NCBI Taxonomy" id="310453"/>
    <lineage>
        <taxon>Eukaryota</taxon>
        <taxon>Fungi</taxon>
        <taxon>Dikarya</taxon>
        <taxon>Ascomycota</taxon>
        <taxon>Pezizomycotina</taxon>
        <taxon>Dothideomycetes</taxon>
        <taxon>Dothideomycetes incertae sedis</taxon>
        <taxon>Botryosphaeriales</taxon>
        <taxon>Botryosphaeriaceae</taxon>
        <taxon>Neofusicoccum</taxon>
    </lineage>
</organism>
<protein>
    <submittedName>
        <fullName evidence="1">Benzoate 4-monooxygenase cytochrome p450</fullName>
    </submittedName>
</protein>
<keyword evidence="2" id="KW-1185">Reference proteome</keyword>